<dbReference type="InterPro" id="IPR029063">
    <property type="entry name" value="SAM-dependent_MTases_sf"/>
</dbReference>
<dbReference type="Gene3D" id="3.40.50.150">
    <property type="entry name" value="Vaccinia Virus protein VP39"/>
    <property type="match status" value="1"/>
</dbReference>
<dbReference type="Proteomes" id="UP000003678">
    <property type="component" value="Unassembled WGS sequence"/>
</dbReference>
<evidence type="ECO:0000313" key="2">
    <source>
        <dbReference type="Proteomes" id="UP000003678"/>
    </source>
</evidence>
<dbReference type="Pfam" id="PF13489">
    <property type="entry name" value="Methyltransf_23"/>
    <property type="match status" value="1"/>
</dbReference>
<dbReference type="CDD" id="cd02440">
    <property type="entry name" value="AdoMet_MTases"/>
    <property type="match status" value="1"/>
</dbReference>
<sequence>MSCMVDQTLSFYAQNAETYAARSVVNPKLAEFLQHVAPGGFILELGSGSGLDAKFMIENGFKVDPTDGSYELAEEASRLLGQPVRHMYFEDLDAIEQYDGIYASASLLHAKRSVLPEIVKCIHRALKTSGTVWASFKDGSSEGYDQLGRYYNYMQAEELASLWRNCAPWDDLSFSSWQGSGYDGLPTLWHGVTARR</sequence>
<reference evidence="1 2" key="1">
    <citation type="submission" date="2009-03" db="EMBL/GenBank/DDBJ databases">
        <authorList>
            <person name="Setubal J.C."/>
            <person name="Boyle S."/>
            <person name="Crasta O.R."/>
            <person name="Gillespie J.J."/>
            <person name="Kenyon R.W."/>
            <person name="Lu J."/>
            <person name="Mane S."/>
            <person name="Nagrani S."/>
            <person name="Shallom J.M."/>
            <person name="Shallom S."/>
            <person name="Shukla M."/>
            <person name="Snyder E.E."/>
            <person name="Sobral B.W."/>
            <person name="Wattam A.R."/>
            <person name="Will R."/>
            <person name="Williams K."/>
            <person name="Yoo H."/>
            <person name="Bruce D.H."/>
            <person name="Detter C."/>
            <person name="Munk C."/>
            <person name="Brettin T.S."/>
            <person name="Ficht T."/>
        </authorList>
    </citation>
    <scope>NUCLEOTIDE SEQUENCE [LARGE SCALE GENOMIC DNA]</scope>
    <source>
        <strain evidence="1 2">Cudo</strain>
    </source>
</reference>
<comment type="caution">
    <text evidence="1">The sequence shown here is derived from an EMBL/GenBank/DDBJ whole genome shotgun (WGS) entry which is preliminary data.</text>
</comment>
<dbReference type="GO" id="GO:0008168">
    <property type="term" value="F:methyltransferase activity"/>
    <property type="evidence" value="ECO:0007669"/>
    <property type="project" value="UniProtKB-KW"/>
</dbReference>
<gene>
    <name evidence="1" type="ORF">BCETI_3000416</name>
</gene>
<dbReference type="GO" id="GO:0032259">
    <property type="term" value="P:methylation"/>
    <property type="evidence" value="ECO:0007669"/>
    <property type="project" value="UniProtKB-KW"/>
</dbReference>
<name>C0G6L7_9HYPH</name>
<dbReference type="EMBL" id="ACJD01000003">
    <property type="protein sequence ID" value="EEH14651.1"/>
    <property type="molecule type" value="Genomic_DNA"/>
</dbReference>
<protein>
    <submittedName>
        <fullName evidence="1">Methyltransferase</fullName>
    </submittedName>
</protein>
<proteinExistence type="predicted"/>
<dbReference type="SUPFAM" id="SSF53335">
    <property type="entry name" value="S-adenosyl-L-methionine-dependent methyltransferases"/>
    <property type="match status" value="1"/>
</dbReference>
<keyword evidence="1" id="KW-0489">Methyltransferase</keyword>
<dbReference type="AlphaFoldDB" id="C0G6L7"/>
<organism evidence="1 2">
    <name type="scientific">Brucella ceti str. Cudo</name>
    <dbReference type="NCBI Taxonomy" id="595497"/>
    <lineage>
        <taxon>Bacteria</taxon>
        <taxon>Pseudomonadati</taxon>
        <taxon>Pseudomonadota</taxon>
        <taxon>Alphaproteobacteria</taxon>
        <taxon>Hyphomicrobiales</taxon>
        <taxon>Brucellaceae</taxon>
        <taxon>Brucella/Ochrobactrum group</taxon>
        <taxon>Brucella</taxon>
    </lineage>
</organism>
<keyword evidence="1" id="KW-0808">Transferase</keyword>
<evidence type="ECO:0000313" key="1">
    <source>
        <dbReference type="EMBL" id="EEH14651.1"/>
    </source>
</evidence>
<accession>C0G6L7</accession>